<dbReference type="Proteomes" id="UP000318138">
    <property type="component" value="Chromosome"/>
</dbReference>
<feature type="domain" description="DUF4349" evidence="4">
    <location>
        <begin position="90"/>
        <end position="304"/>
    </location>
</feature>
<organism evidence="5 6">
    <name type="scientific">Paenalkalicoccus suaedae</name>
    <dbReference type="NCBI Taxonomy" id="2592382"/>
    <lineage>
        <taxon>Bacteria</taxon>
        <taxon>Bacillati</taxon>
        <taxon>Bacillota</taxon>
        <taxon>Bacilli</taxon>
        <taxon>Bacillales</taxon>
        <taxon>Bacillaceae</taxon>
        <taxon>Paenalkalicoccus</taxon>
    </lineage>
</organism>
<feature type="compositionally biased region" description="Low complexity" evidence="1">
    <location>
        <begin position="67"/>
        <end position="76"/>
    </location>
</feature>
<protein>
    <submittedName>
        <fullName evidence="5">DUF4349 domain-containing protein</fullName>
    </submittedName>
</protein>
<proteinExistence type="predicted"/>
<dbReference type="PROSITE" id="PS51257">
    <property type="entry name" value="PROKAR_LIPOPROTEIN"/>
    <property type="match status" value="1"/>
</dbReference>
<gene>
    <name evidence="5" type="ORF">FLK61_23615</name>
</gene>
<dbReference type="RefSeq" id="WP_176007827.1">
    <property type="nucleotide sequence ID" value="NZ_CP041372.2"/>
</dbReference>
<keyword evidence="2" id="KW-1133">Transmembrane helix</keyword>
<dbReference type="Pfam" id="PF14257">
    <property type="entry name" value="DUF4349"/>
    <property type="match status" value="1"/>
</dbReference>
<feature type="signal peptide" evidence="3">
    <location>
        <begin position="1"/>
        <end position="20"/>
    </location>
</feature>
<reference evidence="6" key="1">
    <citation type="submission" date="2019-07" db="EMBL/GenBank/DDBJ databases">
        <title>Bacillus alkalisoli sp. nov. isolated from saline soil.</title>
        <authorList>
            <person name="Sun J.-Q."/>
            <person name="Xu L."/>
        </authorList>
    </citation>
    <scope>NUCLEOTIDE SEQUENCE [LARGE SCALE GENOMIC DNA]</scope>
    <source>
        <strain evidence="6">M4U3P1</strain>
    </source>
</reference>
<dbReference type="AlphaFoldDB" id="A0A859F9H1"/>
<dbReference type="EMBL" id="CP041372">
    <property type="protein sequence ID" value="QKS69783.1"/>
    <property type="molecule type" value="Genomic_DNA"/>
</dbReference>
<feature type="transmembrane region" description="Helical" evidence="2">
    <location>
        <begin position="284"/>
        <end position="309"/>
    </location>
</feature>
<evidence type="ECO:0000313" key="5">
    <source>
        <dbReference type="EMBL" id="QKS69783.1"/>
    </source>
</evidence>
<dbReference type="InterPro" id="IPR025645">
    <property type="entry name" value="DUF4349"/>
</dbReference>
<keyword evidence="6" id="KW-1185">Reference proteome</keyword>
<sequence>MKVRNAFFFVIFVMTLLSLVACQNQDSNQANYNNDMANSEASLYDASNDAMDASYDEAAESSTEGLTASTASPSSSEAFPDETTMASMSQMIIYRTEWSIEVPDAEATQATLQQEAEARGGYVVEATLAQIDDDYKQGYMVIRIPQSEFTQFLTELESASTRVVSSSTNGLDVSEEYVDLESHLVAQRAVEERLLAFMEDADSTEGLLAISRDLTEVQNEIERVRGRMSYLDNQIAYSTVTVDMTEDGISNVALQNTNELNTFARAESLFIATINRIMDAGSSAFVLAVGLSPIFLPLLLIAVAIFIWYRRRPKQPTASTGEN</sequence>
<name>A0A859F9H1_9BACI</name>
<feature type="chain" id="PRO_5038941166" evidence="3">
    <location>
        <begin position="21"/>
        <end position="323"/>
    </location>
</feature>
<keyword evidence="3" id="KW-0732">Signal</keyword>
<keyword evidence="2" id="KW-0472">Membrane</keyword>
<evidence type="ECO:0000259" key="4">
    <source>
        <dbReference type="Pfam" id="PF14257"/>
    </source>
</evidence>
<dbReference type="KEGG" id="psua:FLK61_23615"/>
<feature type="region of interest" description="Disordered" evidence="1">
    <location>
        <begin position="55"/>
        <end position="80"/>
    </location>
</feature>
<keyword evidence="2" id="KW-0812">Transmembrane</keyword>
<accession>A0A859F9H1</accession>
<evidence type="ECO:0000256" key="2">
    <source>
        <dbReference type="SAM" id="Phobius"/>
    </source>
</evidence>
<evidence type="ECO:0000256" key="1">
    <source>
        <dbReference type="SAM" id="MobiDB-lite"/>
    </source>
</evidence>
<evidence type="ECO:0000256" key="3">
    <source>
        <dbReference type="SAM" id="SignalP"/>
    </source>
</evidence>
<evidence type="ECO:0000313" key="6">
    <source>
        <dbReference type="Proteomes" id="UP000318138"/>
    </source>
</evidence>